<dbReference type="EMBL" id="QTJU01000005">
    <property type="protein sequence ID" value="RFM27431.1"/>
    <property type="molecule type" value="Genomic_DNA"/>
</dbReference>
<dbReference type="InterPro" id="IPR029035">
    <property type="entry name" value="DHS-like_NAD/FAD-binding_dom"/>
</dbReference>
<accession>A0A3E1NHV6</accession>
<dbReference type="AlphaFoldDB" id="A0A3E1NHV6"/>
<name>A0A3E1NHV6_9BACT</name>
<evidence type="ECO:0000313" key="1">
    <source>
        <dbReference type="EMBL" id="RFM27431.1"/>
    </source>
</evidence>
<reference evidence="1 2" key="1">
    <citation type="submission" date="2018-08" db="EMBL/GenBank/DDBJ databases">
        <title>Chitinophagaceae sp. K23C18032701, a novel bacterium isolated from forest soil.</title>
        <authorList>
            <person name="Wang C."/>
        </authorList>
    </citation>
    <scope>NUCLEOTIDE SEQUENCE [LARGE SCALE GENOMIC DNA]</scope>
    <source>
        <strain evidence="1 2">K23C18032701</strain>
    </source>
</reference>
<sequence length="304" mass="35266">MSFPFDTTLIPDASAEIAPSDYNFIQTIAANIKRGRCILFLGAGVNYCSDENEKLYKREQRPPTGWELAQLIKAELVHRDMLKDTANLSEIAQYHELEQGSFDSLTDLLTKEIKTGKSPSPLLYYLASMPFQYVMTTNYDQLFETALRAVKKEPYVGVYNRQRDKLTFDVPPNQITTEKPFVYKVHGDIDSRSSIVITDEDYIQFILRMSDKENYNPIPQSFTDALTSKSILFIGYRLMDYNLRLLFKTLRWGRDPITLPKNYSIDPAPNHLIQLLFEDNYKTHFIVLDAWKIIPLLYKEVTKE</sequence>
<dbReference type="Proteomes" id="UP000261284">
    <property type="component" value="Unassembled WGS sequence"/>
</dbReference>
<evidence type="ECO:0000313" key="2">
    <source>
        <dbReference type="Proteomes" id="UP000261284"/>
    </source>
</evidence>
<dbReference type="OrthoDB" id="1688888at2"/>
<dbReference type="Pfam" id="PF13289">
    <property type="entry name" value="SIR2_2"/>
    <property type="match status" value="1"/>
</dbReference>
<dbReference type="RefSeq" id="WP_116848189.1">
    <property type="nucleotide sequence ID" value="NZ_QTJU01000005.1"/>
</dbReference>
<organism evidence="1 2">
    <name type="scientific">Deminuibacter soli</name>
    <dbReference type="NCBI Taxonomy" id="2291815"/>
    <lineage>
        <taxon>Bacteria</taxon>
        <taxon>Pseudomonadati</taxon>
        <taxon>Bacteroidota</taxon>
        <taxon>Chitinophagia</taxon>
        <taxon>Chitinophagales</taxon>
        <taxon>Chitinophagaceae</taxon>
        <taxon>Deminuibacter</taxon>
    </lineage>
</organism>
<protein>
    <submittedName>
        <fullName evidence="1">Uncharacterized protein</fullName>
    </submittedName>
</protein>
<gene>
    <name evidence="1" type="ORF">DXN05_15540</name>
</gene>
<dbReference type="SUPFAM" id="SSF52467">
    <property type="entry name" value="DHS-like NAD/FAD-binding domain"/>
    <property type="match status" value="1"/>
</dbReference>
<proteinExistence type="predicted"/>
<keyword evidence="2" id="KW-1185">Reference proteome</keyword>
<comment type="caution">
    <text evidence="1">The sequence shown here is derived from an EMBL/GenBank/DDBJ whole genome shotgun (WGS) entry which is preliminary data.</text>
</comment>